<accession>A0A4T0X405</accession>
<protein>
    <submittedName>
        <fullName evidence="2">Uncharacterized protein</fullName>
    </submittedName>
</protein>
<dbReference type="AlphaFoldDB" id="A0A4T0X405"/>
<comment type="caution">
    <text evidence="2">The sequence shown here is derived from an EMBL/GenBank/DDBJ whole genome shotgun (WGS) entry which is preliminary data.</text>
</comment>
<feature type="region of interest" description="Disordered" evidence="1">
    <location>
        <begin position="128"/>
        <end position="154"/>
    </location>
</feature>
<evidence type="ECO:0000313" key="3">
    <source>
        <dbReference type="Proteomes" id="UP000307173"/>
    </source>
</evidence>
<organism evidence="2 3">
    <name type="scientific">Pichia inconspicua</name>
    <dbReference type="NCBI Taxonomy" id="52247"/>
    <lineage>
        <taxon>Eukaryota</taxon>
        <taxon>Fungi</taxon>
        <taxon>Dikarya</taxon>
        <taxon>Ascomycota</taxon>
        <taxon>Saccharomycotina</taxon>
        <taxon>Pichiomycetes</taxon>
        <taxon>Pichiales</taxon>
        <taxon>Pichiaceae</taxon>
        <taxon>Pichia</taxon>
    </lineage>
</organism>
<dbReference type="Proteomes" id="UP000307173">
    <property type="component" value="Unassembled WGS sequence"/>
</dbReference>
<name>A0A4T0X405_9ASCO</name>
<evidence type="ECO:0000256" key="1">
    <source>
        <dbReference type="SAM" id="MobiDB-lite"/>
    </source>
</evidence>
<gene>
    <name evidence="2" type="ORF">CANINC_001954</name>
</gene>
<reference evidence="2 3" key="1">
    <citation type="journal article" date="2019" name="Front. Genet.">
        <title>Whole-Genome Sequencing of the Opportunistic Yeast Pathogen Candida inconspicua Uncovers Its Hybrid Origin.</title>
        <authorList>
            <person name="Mixao V."/>
            <person name="Hansen A.P."/>
            <person name="Saus E."/>
            <person name="Boekhout T."/>
            <person name="Lass-Florl C."/>
            <person name="Gabaldon T."/>
        </authorList>
    </citation>
    <scope>NUCLEOTIDE SEQUENCE [LARGE SCALE GENOMIC DNA]</scope>
    <source>
        <strain evidence="2 3">CBS 180</strain>
    </source>
</reference>
<dbReference type="EMBL" id="SELW01000308">
    <property type="protein sequence ID" value="TID29474.1"/>
    <property type="molecule type" value="Genomic_DNA"/>
</dbReference>
<proteinExistence type="predicted"/>
<sequence>MSRGPYKKNDTFDGEVLIDHFKEFLKVYLEPADESVITYKEMLEAIEKTLIWPMLSNSFAENQKLKLEDLPSLKESSFDHIFESFNLSIAHMKSHAILDAGIQEFFKANAYSKLPKIQHPLLDELREAENSNSDSIEEDSVDNTVKTNPLKRTHSAEILENTHVEDNNSSNNISQN</sequence>
<evidence type="ECO:0000313" key="2">
    <source>
        <dbReference type="EMBL" id="TID29474.1"/>
    </source>
</evidence>
<keyword evidence="3" id="KW-1185">Reference proteome</keyword>